<feature type="transmembrane region" description="Helical" evidence="1">
    <location>
        <begin position="349"/>
        <end position="370"/>
    </location>
</feature>
<evidence type="ECO:0000256" key="1">
    <source>
        <dbReference type="SAM" id="Phobius"/>
    </source>
</evidence>
<organism evidence="2 3">
    <name type="scientific">Solobacterium moorei</name>
    <dbReference type="NCBI Taxonomy" id="102148"/>
    <lineage>
        <taxon>Bacteria</taxon>
        <taxon>Bacillati</taxon>
        <taxon>Bacillota</taxon>
        <taxon>Erysipelotrichia</taxon>
        <taxon>Erysipelotrichales</taxon>
        <taxon>Erysipelotrichaceae</taxon>
        <taxon>Solobacterium</taxon>
    </lineage>
</organism>
<feature type="transmembrane region" description="Helical" evidence="1">
    <location>
        <begin position="167"/>
        <end position="185"/>
    </location>
</feature>
<comment type="caution">
    <text evidence="2">The sequence shown here is derived from an EMBL/GenBank/DDBJ whole genome shotgun (WGS) entry which is preliminary data.</text>
</comment>
<gene>
    <name evidence="2" type="ORF">DWX20_00415</name>
</gene>
<feature type="transmembrane region" description="Helical" evidence="1">
    <location>
        <begin position="21"/>
        <end position="39"/>
    </location>
</feature>
<dbReference type="Proteomes" id="UP000284731">
    <property type="component" value="Unassembled WGS sequence"/>
</dbReference>
<protein>
    <submittedName>
        <fullName evidence="2">Uncharacterized protein</fullName>
    </submittedName>
</protein>
<feature type="transmembrane region" description="Helical" evidence="1">
    <location>
        <begin position="92"/>
        <end position="115"/>
    </location>
</feature>
<feature type="transmembrane region" description="Helical" evidence="1">
    <location>
        <begin position="377"/>
        <end position="397"/>
    </location>
</feature>
<dbReference type="EMBL" id="QRWX01000001">
    <property type="protein sequence ID" value="RGT57548.1"/>
    <property type="molecule type" value="Genomic_DNA"/>
</dbReference>
<accession>A0A412PHA8</accession>
<feature type="transmembrane region" description="Helical" evidence="1">
    <location>
        <begin position="276"/>
        <end position="295"/>
    </location>
</feature>
<keyword evidence="1" id="KW-0472">Membrane</keyword>
<feature type="transmembrane region" description="Helical" evidence="1">
    <location>
        <begin position="51"/>
        <end position="71"/>
    </location>
</feature>
<evidence type="ECO:0000313" key="3">
    <source>
        <dbReference type="Proteomes" id="UP000284731"/>
    </source>
</evidence>
<sequence>MKTLHIFLEKELKETLKHKRIFSLVPILILFLPLLNQYIPHSFMTGISPSVFLPYSYLLIGAYSTEFIFEMMNNEYRQKTIEIIWTCKISPVIFLFAKMIIPVFIGVILFFSSILLNNILFSIFNQGAYYIPYNFWYIVFGILTVVLTNISTLTIYLKFNQIITREAYTLTAFITGLIVLLIYLLGYTFGMFLAVLIYLCTITTLFLYTIVLFSGQHIYNQAQKPSGYLSNNWILILLQNCTIHTLHLKKVGYLLLMTIGSGLFIKELQLSSPFPFITNLLLITLFGRIATDILLRQYTLDRRLRIDEIVHVSRISNFAIHILYFSVYILLSLVFLIIFHISFWSLSNIIIHLFIIGLVGLFTAFLSRFADISHEKISIGIIMLIVEILTFITMLLLH</sequence>
<keyword evidence="1" id="KW-1133">Transmembrane helix</keyword>
<feature type="transmembrane region" description="Helical" evidence="1">
    <location>
        <begin position="191"/>
        <end position="214"/>
    </location>
</feature>
<feature type="transmembrane region" description="Helical" evidence="1">
    <location>
        <begin position="135"/>
        <end position="155"/>
    </location>
</feature>
<proteinExistence type="predicted"/>
<name>A0A412PHA8_9FIRM</name>
<keyword evidence="1" id="KW-0812">Transmembrane</keyword>
<evidence type="ECO:0000313" key="2">
    <source>
        <dbReference type="EMBL" id="RGT57548.1"/>
    </source>
</evidence>
<reference evidence="2 3" key="1">
    <citation type="submission" date="2018-08" db="EMBL/GenBank/DDBJ databases">
        <title>A genome reference for cultivated species of the human gut microbiota.</title>
        <authorList>
            <person name="Zou Y."/>
            <person name="Xue W."/>
            <person name="Luo G."/>
        </authorList>
    </citation>
    <scope>NUCLEOTIDE SEQUENCE [LARGE SCALE GENOMIC DNA]</scope>
    <source>
        <strain evidence="2 3">AF18-46</strain>
    </source>
</reference>
<dbReference type="AlphaFoldDB" id="A0A412PHA8"/>
<dbReference type="RefSeq" id="WP_118764064.1">
    <property type="nucleotide sequence ID" value="NZ_CABJCF010000001.1"/>
</dbReference>
<feature type="transmembrane region" description="Helical" evidence="1">
    <location>
        <begin position="322"/>
        <end position="343"/>
    </location>
</feature>